<comment type="caution">
    <text evidence="2">The sequence shown here is derived from an EMBL/GenBank/DDBJ whole genome shotgun (WGS) entry which is preliminary data.</text>
</comment>
<feature type="chain" id="PRO_5047255790" evidence="1">
    <location>
        <begin position="21"/>
        <end position="168"/>
    </location>
</feature>
<keyword evidence="3" id="KW-1185">Reference proteome</keyword>
<feature type="signal peptide" evidence="1">
    <location>
        <begin position="1"/>
        <end position="20"/>
    </location>
</feature>
<sequence>MRLIFTLMVILGLTSPQAHPAQPFGHYTSIVWDKSDDPHAEGYAVILHQENSVIFGDFLYAPGSIDITRSKLFDLKIEKNRIEFKTKASCCREFSKETEIDGRPSRDYFIFQGIFKNNHLIGSLEHRNGYQPEAHVKPEIIKLRRTSESGDLMSFKRWQNSSPPPADW</sequence>
<name>A0ABT5KUI8_9BURK</name>
<organism evidence="2 3">
    <name type="scientific">Roseateles koreensis</name>
    <dbReference type="NCBI Taxonomy" id="2987526"/>
    <lineage>
        <taxon>Bacteria</taxon>
        <taxon>Pseudomonadati</taxon>
        <taxon>Pseudomonadota</taxon>
        <taxon>Betaproteobacteria</taxon>
        <taxon>Burkholderiales</taxon>
        <taxon>Sphaerotilaceae</taxon>
        <taxon>Roseateles</taxon>
    </lineage>
</organism>
<reference evidence="2 3" key="1">
    <citation type="submission" date="2022-10" db="EMBL/GenBank/DDBJ databases">
        <title>paucibacter sp. hw8 Genome sequencing.</title>
        <authorList>
            <person name="Park S."/>
        </authorList>
    </citation>
    <scope>NUCLEOTIDE SEQUENCE [LARGE SCALE GENOMIC DNA]</scope>
    <source>
        <strain evidence="3">hw8</strain>
    </source>
</reference>
<evidence type="ECO:0000313" key="2">
    <source>
        <dbReference type="EMBL" id="MDC8786100.1"/>
    </source>
</evidence>
<protein>
    <submittedName>
        <fullName evidence="2">Uncharacterized protein</fullName>
    </submittedName>
</protein>
<proteinExistence type="predicted"/>
<dbReference type="Proteomes" id="UP001219862">
    <property type="component" value="Unassembled WGS sequence"/>
</dbReference>
<keyword evidence="1" id="KW-0732">Signal</keyword>
<dbReference type="RefSeq" id="WP_273597215.1">
    <property type="nucleotide sequence ID" value="NZ_JAQQXS010000011.1"/>
</dbReference>
<accession>A0ABT5KUI8</accession>
<evidence type="ECO:0000256" key="1">
    <source>
        <dbReference type="SAM" id="SignalP"/>
    </source>
</evidence>
<dbReference type="EMBL" id="JAQQXS010000011">
    <property type="protein sequence ID" value="MDC8786100.1"/>
    <property type="molecule type" value="Genomic_DNA"/>
</dbReference>
<gene>
    <name evidence="2" type="ORF">PRZ01_12950</name>
</gene>
<evidence type="ECO:0000313" key="3">
    <source>
        <dbReference type="Proteomes" id="UP001219862"/>
    </source>
</evidence>